<dbReference type="AlphaFoldDB" id="A0A6G7PYY8"/>
<keyword evidence="5" id="KW-0819">tRNA processing</keyword>
<evidence type="ECO:0000256" key="5">
    <source>
        <dbReference type="ARBA" id="ARBA00022694"/>
    </source>
</evidence>
<keyword evidence="7" id="KW-0547">Nucleotide-binding</keyword>
<protein>
    <recommendedName>
        <fullName evidence="3">tRNA threonylcarbamoyladenosine biosynthesis protein TsaE</fullName>
    </recommendedName>
    <alternativeName>
        <fullName evidence="10">t(6)A37 threonylcarbamoyladenosine biosynthesis protein TsaE</fullName>
    </alternativeName>
</protein>
<organism evidence="11 12">
    <name type="scientific">Thermosulfuriphilus ammonigenes</name>
    <dbReference type="NCBI Taxonomy" id="1936021"/>
    <lineage>
        <taxon>Bacteria</taxon>
        <taxon>Pseudomonadati</taxon>
        <taxon>Thermodesulfobacteriota</taxon>
        <taxon>Thermodesulfobacteria</taxon>
        <taxon>Thermodesulfobacteriales</taxon>
        <taxon>Thermodesulfobacteriaceae</taxon>
        <taxon>Thermosulfuriphilus</taxon>
    </lineage>
</organism>
<dbReference type="NCBIfam" id="TIGR00150">
    <property type="entry name" value="T6A_YjeE"/>
    <property type="match status" value="1"/>
</dbReference>
<evidence type="ECO:0000256" key="4">
    <source>
        <dbReference type="ARBA" id="ARBA00022490"/>
    </source>
</evidence>
<dbReference type="KEGG" id="tav:G4V39_10225"/>
<comment type="similarity">
    <text evidence="2">Belongs to the TsaE family.</text>
</comment>
<keyword evidence="8" id="KW-0067">ATP-binding</keyword>
<dbReference type="GO" id="GO:0005524">
    <property type="term" value="F:ATP binding"/>
    <property type="evidence" value="ECO:0007669"/>
    <property type="project" value="UniProtKB-KW"/>
</dbReference>
<evidence type="ECO:0000313" key="11">
    <source>
        <dbReference type="EMBL" id="QIJ72909.1"/>
    </source>
</evidence>
<keyword evidence="12" id="KW-1185">Reference proteome</keyword>
<evidence type="ECO:0000313" key="12">
    <source>
        <dbReference type="Proteomes" id="UP000502179"/>
    </source>
</evidence>
<evidence type="ECO:0000256" key="2">
    <source>
        <dbReference type="ARBA" id="ARBA00007599"/>
    </source>
</evidence>
<evidence type="ECO:0000256" key="6">
    <source>
        <dbReference type="ARBA" id="ARBA00022723"/>
    </source>
</evidence>
<dbReference type="GO" id="GO:0046872">
    <property type="term" value="F:metal ion binding"/>
    <property type="evidence" value="ECO:0007669"/>
    <property type="project" value="UniProtKB-KW"/>
</dbReference>
<gene>
    <name evidence="11" type="primary">tsaE</name>
    <name evidence="11" type="ORF">G4V39_10225</name>
</gene>
<dbReference type="Gene3D" id="3.40.50.300">
    <property type="entry name" value="P-loop containing nucleotide triphosphate hydrolases"/>
    <property type="match status" value="1"/>
</dbReference>
<dbReference type="Pfam" id="PF02367">
    <property type="entry name" value="TsaE"/>
    <property type="match status" value="1"/>
</dbReference>
<dbReference type="PANTHER" id="PTHR33540:SF2">
    <property type="entry name" value="TRNA THREONYLCARBAMOYLADENOSINE BIOSYNTHESIS PROTEIN TSAE"/>
    <property type="match status" value="1"/>
</dbReference>
<dbReference type="Proteomes" id="UP000502179">
    <property type="component" value="Chromosome"/>
</dbReference>
<dbReference type="GO" id="GO:0016740">
    <property type="term" value="F:transferase activity"/>
    <property type="evidence" value="ECO:0007669"/>
    <property type="project" value="UniProtKB-KW"/>
</dbReference>
<accession>A0A6G7PYY8</accession>
<keyword evidence="4" id="KW-0963">Cytoplasm</keyword>
<dbReference type="InterPro" id="IPR027417">
    <property type="entry name" value="P-loop_NTPase"/>
</dbReference>
<evidence type="ECO:0000256" key="7">
    <source>
        <dbReference type="ARBA" id="ARBA00022741"/>
    </source>
</evidence>
<keyword evidence="9" id="KW-0460">Magnesium</keyword>
<keyword evidence="6" id="KW-0479">Metal-binding</keyword>
<dbReference type="SUPFAM" id="SSF52540">
    <property type="entry name" value="P-loop containing nucleoside triphosphate hydrolases"/>
    <property type="match status" value="1"/>
</dbReference>
<comment type="subcellular location">
    <subcellularLocation>
        <location evidence="1">Cytoplasm</location>
    </subcellularLocation>
</comment>
<keyword evidence="11" id="KW-0808">Transferase</keyword>
<dbReference type="GO" id="GO:0002949">
    <property type="term" value="P:tRNA threonylcarbamoyladenosine modification"/>
    <property type="evidence" value="ECO:0007669"/>
    <property type="project" value="InterPro"/>
</dbReference>
<sequence length="145" mass="16319">MTVVSQSPEETRSLARQIGEGLKGGEIVLLYGDLGVGKTVFVQGLAEGLGVPEDYYVVSPSFSLINEYPGRLRLVHVDLYRLEPAQVEDLGLEDYLEKDSVVAIEWAERLPSDLIPEEAILVRMQYLKEDQRRLEITLPPRQHTP</sequence>
<evidence type="ECO:0000256" key="3">
    <source>
        <dbReference type="ARBA" id="ARBA00019010"/>
    </source>
</evidence>
<evidence type="ECO:0000256" key="9">
    <source>
        <dbReference type="ARBA" id="ARBA00022842"/>
    </source>
</evidence>
<dbReference type="EMBL" id="CP048877">
    <property type="protein sequence ID" value="QIJ72909.1"/>
    <property type="molecule type" value="Genomic_DNA"/>
</dbReference>
<dbReference type="GO" id="GO:0005737">
    <property type="term" value="C:cytoplasm"/>
    <property type="evidence" value="ECO:0007669"/>
    <property type="project" value="UniProtKB-SubCell"/>
</dbReference>
<dbReference type="InterPro" id="IPR003442">
    <property type="entry name" value="T6A_TsaE"/>
</dbReference>
<reference evidence="11 12" key="1">
    <citation type="submission" date="2020-02" db="EMBL/GenBank/DDBJ databases">
        <title>Genome analysis of Thermosulfuriphilus ammonigenes ST65T, an anaerobic thermophilic chemolithoautotrophic bacterium isolated from a deep-sea hydrothermal vent.</title>
        <authorList>
            <person name="Slobodkina G."/>
            <person name="Allioux M."/>
            <person name="Merkel A."/>
            <person name="Alain K."/>
            <person name="Jebbar M."/>
            <person name="Slobodkin A."/>
        </authorList>
    </citation>
    <scope>NUCLEOTIDE SEQUENCE [LARGE SCALE GENOMIC DNA]</scope>
    <source>
        <strain evidence="11 12">ST65</strain>
    </source>
</reference>
<name>A0A6G7PYY8_9BACT</name>
<evidence type="ECO:0000256" key="1">
    <source>
        <dbReference type="ARBA" id="ARBA00004496"/>
    </source>
</evidence>
<proteinExistence type="inferred from homology"/>
<evidence type="ECO:0000256" key="10">
    <source>
        <dbReference type="ARBA" id="ARBA00032441"/>
    </source>
</evidence>
<dbReference type="PANTHER" id="PTHR33540">
    <property type="entry name" value="TRNA THREONYLCARBAMOYLADENOSINE BIOSYNTHESIS PROTEIN TSAE"/>
    <property type="match status" value="1"/>
</dbReference>
<evidence type="ECO:0000256" key="8">
    <source>
        <dbReference type="ARBA" id="ARBA00022840"/>
    </source>
</evidence>